<dbReference type="RefSeq" id="WP_081146398.1">
    <property type="nucleotide sequence ID" value="NZ_LVYD01000024.1"/>
</dbReference>
<feature type="domain" description="HTH cro/C1-type" evidence="1">
    <location>
        <begin position="34"/>
        <end position="74"/>
    </location>
</feature>
<protein>
    <recommendedName>
        <fullName evidence="1">HTH cro/C1-type domain-containing protein</fullName>
    </recommendedName>
</protein>
<accession>A0A1V9G4P0</accession>
<proteinExistence type="predicted"/>
<dbReference type="PROSITE" id="PS50943">
    <property type="entry name" value="HTH_CROC1"/>
    <property type="match status" value="1"/>
</dbReference>
<evidence type="ECO:0000259" key="1">
    <source>
        <dbReference type="PROSITE" id="PS50943"/>
    </source>
</evidence>
<dbReference type="EMBL" id="LVYD01000024">
    <property type="protein sequence ID" value="OQP65514.1"/>
    <property type="molecule type" value="Genomic_DNA"/>
</dbReference>
<evidence type="ECO:0000313" key="2">
    <source>
        <dbReference type="EMBL" id="OQP65514.1"/>
    </source>
</evidence>
<reference evidence="2 3" key="1">
    <citation type="submission" date="2016-03" db="EMBL/GenBank/DDBJ databases">
        <title>Niastella vici sp. nov., isolated from farmland soil.</title>
        <authorList>
            <person name="Chen L."/>
            <person name="Wang D."/>
            <person name="Yang S."/>
            <person name="Wang G."/>
        </authorList>
    </citation>
    <scope>NUCLEOTIDE SEQUENCE [LARGE SCALE GENOMIC DNA]</scope>
    <source>
        <strain evidence="2 3">DJ57</strain>
    </source>
</reference>
<organism evidence="2 3">
    <name type="scientific">Niastella vici</name>
    <dbReference type="NCBI Taxonomy" id="1703345"/>
    <lineage>
        <taxon>Bacteria</taxon>
        <taxon>Pseudomonadati</taxon>
        <taxon>Bacteroidota</taxon>
        <taxon>Chitinophagia</taxon>
        <taxon>Chitinophagales</taxon>
        <taxon>Chitinophagaceae</taxon>
        <taxon>Niastella</taxon>
    </lineage>
</organism>
<dbReference type="Proteomes" id="UP000192796">
    <property type="component" value="Unassembled WGS sequence"/>
</dbReference>
<gene>
    <name evidence="2" type="ORF">A3860_17775</name>
</gene>
<comment type="caution">
    <text evidence="2">The sequence shown here is derived from an EMBL/GenBank/DDBJ whole genome shotgun (WGS) entry which is preliminary data.</text>
</comment>
<name>A0A1V9G4P0_9BACT</name>
<evidence type="ECO:0000313" key="3">
    <source>
        <dbReference type="Proteomes" id="UP000192796"/>
    </source>
</evidence>
<sequence>MKIINKYETAQKLLENGSIKKFGQLQKKLPYTSLAKDAKINPKRLKRLFNDVGEITVAELHRMAEVLHVDIALLRDITIPEADRKTITKKRKKS</sequence>
<dbReference type="InterPro" id="IPR001387">
    <property type="entry name" value="Cro/C1-type_HTH"/>
</dbReference>
<keyword evidence="3" id="KW-1185">Reference proteome</keyword>
<dbReference type="AlphaFoldDB" id="A0A1V9G4P0"/>